<sequence>MKITTHRRGLLAGGALIAAPGLARAFPVRPIRLLVGFAPGGAADTVARLLAPGMGAALGQTVVVENRSGASGTNAAGAVAAAAADGHTILLSTLTHASNPHLFTGLAFDYAAAFAPITQAVLFPTILAVRKDFPARDMAEFLALARSRPEPVIYGTPGNATAQHMAGELLQLRTGIRLEHVPYRGGSEAARDLAGGVIEASFNSVGTVAPALAAGARPLVAVTAHRIPSLPDVPTGSECGIGDFVLSDICGLFAPAATPPDRVSRLQQAVVAALRMPEVQARLRSQETESIGSTPAEFTAFITAESARLGTLIRAAGIRLS</sequence>
<dbReference type="PANTHER" id="PTHR42928">
    <property type="entry name" value="TRICARBOXYLATE-BINDING PROTEIN"/>
    <property type="match status" value="1"/>
</dbReference>
<dbReference type="PIRSF" id="PIRSF017082">
    <property type="entry name" value="YflP"/>
    <property type="match status" value="1"/>
</dbReference>
<dbReference type="InterPro" id="IPR042100">
    <property type="entry name" value="Bug_dom1"/>
</dbReference>
<dbReference type="Proteomes" id="UP001589789">
    <property type="component" value="Unassembled WGS sequence"/>
</dbReference>
<dbReference type="PANTHER" id="PTHR42928:SF5">
    <property type="entry name" value="BLR1237 PROTEIN"/>
    <property type="match status" value="1"/>
</dbReference>
<evidence type="ECO:0000313" key="2">
    <source>
        <dbReference type="EMBL" id="MFC0388499.1"/>
    </source>
</evidence>
<proteinExistence type="inferred from homology"/>
<dbReference type="Gene3D" id="3.40.190.10">
    <property type="entry name" value="Periplasmic binding protein-like II"/>
    <property type="match status" value="1"/>
</dbReference>
<dbReference type="RefSeq" id="WP_377054974.1">
    <property type="nucleotide sequence ID" value="NZ_JBHLVZ010000084.1"/>
</dbReference>
<evidence type="ECO:0000256" key="1">
    <source>
        <dbReference type="ARBA" id="ARBA00006987"/>
    </source>
</evidence>
<dbReference type="Pfam" id="PF03401">
    <property type="entry name" value="TctC"/>
    <property type="match status" value="1"/>
</dbReference>
<comment type="similarity">
    <text evidence="1">Belongs to the UPF0065 (bug) family.</text>
</comment>
<accession>A0ABV6IZ66</accession>
<dbReference type="InterPro" id="IPR005064">
    <property type="entry name" value="BUG"/>
</dbReference>
<dbReference type="SUPFAM" id="SSF53850">
    <property type="entry name" value="Periplasmic binding protein-like II"/>
    <property type="match status" value="1"/>
</dbReference>
<comment type="caution">
    <text evidence="2">The sequence shown here is derived from an EMBL/GenBank/DDBJ whole genome shotgun (WGS) entry which is preliminary data.</text>
</comment>
<name>A0ABV6IZ66_9PROT</name>
<dbReference type="EMBL" id="JBHLVZ010000084">
    <property type="protein sequence ID" value="MFC0388499.1"/>
    <property type="molecule type" value="Genomic_DNA"/>
</dbReference>
<evidence type="ECO:0000313" key="3">
    <source>
        <dbReference type="Proteomes" id="UP001589789"/>
    </source>
</evidence>
<reference evidence="2 3" key="1">
    <citation type="submission" date="2024-09" db="EMBL/GenBank/DDBJ databases">
        <authorList>
            <person name="Sun Q."/>
            <person name="Mori K."/>
        </authorList>
    </citation>
    <scope>NUCLEOTIDE SEQUENCE [LARGE SCALE GENOMIC DNA]</scope>
    <source>
        <strain evidence="2 3">CCM 7468</strain>
    </source>
</reference>
<dbReference type="Gene3D" id="3.40.190.150">
    <property type="entry name" value="Bordetella uptake gene, domain 1"/>
    <property type="match status" value="1"/>
</dbReference>
<gene>
    <name evidence="2" type="ORF">ACFFIC_23580</name>
</gene>
<protein>
    <submittedName>
        <fullName evidence="2">Bug family tripartite tricarboxylate transporter substrate binding protein</fullName>
    </submittedName>
</protein>
<organism evidence="2 3">
    <name type="scientific">Muricoccus vinaceus</name>
    <dbReference type="NCBI Taxonomy" id="424704"/>
    <lineage>
        <taxon>Bacteria</taxon>
        <taxon>Pseudomonadati</taxon>
        <taxon>Pseudomonadota</taxon>
        <taxon>Alphaproteobacteria</taxon>
        <taxon>Acetobacterales</taxon>
        <taxon>Roseomonadaceae</taxon>
        <taxon>Muricoccus</taxon>
    </lineage>
</organism>
<keyword evidence="3" id="KW-1185">Reference proteome</keyword>